<accession>A0A3R8MSJ5</accession>
<evidence type="ECO:0000256" key="2">
    <source>
        <dbReference type="SAM" id="MobiDB-lite"/>
    </source>
</evidence>
<dbReference type="AlphaFoldDB" id="A0A3R8MSJ5"/>
<dbReference type="RefSeq" id="WP_125096300.1">
    <property type="nucleotide sequence ID" value="NZ_RRUE01000002.1"/>
</dbReference>
<dbReference type="SUPFAM" id="SSF52540">
    <property type="entry name" value="P-loop containing nucleoside triphosphate hydrolases"/>
    <property type="match status" value="1"/>
</dbReference>
<feature type="region of interest" description="Disordered" evidence="2">
    <location>
        <begin position="577"/>
        <end position="596"/>
    </location>
</feature>
<feature type="coiled-coil region" evidence="1">
    <location>
        <begin position="371"/>
        <end position="398"/>
    </location>
</feature>
<dbReference type="InterPro" id="IPR027417">
    <property type="entry name" value="P-loop_NTPase"/>
</dbReference>
<evidence type="ECO:0000256" key="1">
    <source>
        <dbReference type="SAM" id="Coils"/>
    </source>
</evidence>
<dbReference type="Gene3D" id="3.40.50.300">
    <property type="entry name" value="P-loop containing nucleotide triphosphate hydrolases"/>
    <property type="match status" value="1"/>
</dbReference>
<proteinExistence type="predicted"/>
<dbReference type="OrthoDB" id="8573214at2"/>
<evidence type="ECO:0000313" key="3">
    <source>
        <dbReference type="EMBL" id="RRN44106.1"/>
    </source>
</evidence>
<keyword evidence="4" id="KW-1185">Reference proteome</keyword>
<name>A0A3R8MSJ5_9BURK</name>
<keyword evidence="1" id="KW-0175">Coiled coil</keyword>
<organism evidence="3 4">
    <name type="scientific">Lautropia dentalis</name>
    <dbReference type="NCBI Taxonomy" id="2490857"/>
    <lineage>
        <taxon>Bacteria</taxon>
        <taxon>Pseudomonadati</taxon>
        <taxon>Pseudomonadota</taxon>
        <taxon>Betaproteobacteria</taxon>
        <taxon>Burkholderiales</taxon>
        <taxon>Burkholderiaceae</taxon>
        <taxon>Lautropia</taxon>
    </lineage>
</organism>
<feature type="coiled-coil region" evidence="1">
    <location>
        <begin position="284"/>
        <end position="335"/>
    </location>
</feature>
<dbReference type="Proteomes" id="UP000270261">
    <property type="component" value="Unassembled WGS sequence"/>
</dbReference>
<gene>
    <name evidence="3" type="ORF">EHV23_12070</name>
</gene>
<reference evidence="3 4" key="1">
    <citation type="submission" date="2018-11" db="EMBL/GenBank/DDBJ databases">
        <title>Genome sequencing of Lautropia sp. KCOM 2505 (= ChDC F240).</title>
        <authorList>
            <person name="Kook J.-K."/>
            <person name="Park S.-N."/>
            <person name="Lim Y.K."/>
        </authorList>
    </citation>
    <scope>NUCLEOTIDE SEQUENCE [LARGE SCALE GENOMIC DNA]</scope>
    <source>
        <strain evidence="3 4">KCOM 2505</strain>
    </source>
</reference>
<protein>
    <submittedName>
        <fullName evidence="3">Uncharacterized protein</fullName>
    </submittedName>
</protein>
<sequence length="915" mass="103950">MQYGFQRLVLLNSAGYSRAELPLDGSVSLVAPNNTGKTSLINALQYLLIIDRRVMNFGAHDADKSRRFYFPHNSAYILLEVTLPETGTVVLGCVGKGVSFDYEYFAYAGPLNVDEYRLPGGELVAQPQLAAHLATHERRVFSYSGSEFADMIYGGRNRKATSQLDLCVFRLEHASDATSFQRVLTHTLKLDRLTSADVKKNLLQIFRRDLPDAGIDFKAEWDRAFADLNGEWSQYRAAVAQKALLETLEQKHEARLELRGRLLCMKPLIDDALAHWQQHYDTRHQALTRELGQHDTEMKRLRDEDIQLARRQSLAEQEEKQLRQQTDQLQALQRRFALIPERQLLDQQRAALQQDIDAIVVRIGQAQSREPAAIEREIQRLQRELAQLEQEIRTQGNNLYQQLASQLAPEQLTVLNRTLARSVLTLGADDFTLDAAALAAALASQPSGLPGLTLNLDALTAQHEQRSLAELTTLQQELQAQLKQLHEQLDTARTLETVKAQRQALDAQLKQLDEDIRAWAEMQTLQTAEPARQQRLTELQQTLATLTETLAKAAERQQALDRQRQQLQQDLHTLQEQHRRIEQRRNQRQDHQPPFTWLPELPHHPWLAQPDLAMDQLADHLQRYLADCRQLPELDEQIRRLLIDLNTGGLTKYHLSENPETEVSRLITFAHHLPQEFEALEKKSRSAVVNVAASLRELRDGLNAFKGRMREFNRKIGGRRLSDLSVFKIEPEDNTPLVEAIELLISTAATVDSGETFDLFNQQSVLDDDQLDRAKTLLIEEGNARQGLRVADLFELRFWVGKEGQAAEAFNDLDSAASNGTVLMAKLITGLAMLHLMQDQRRPIQGICYLDEALALDARNQRSLIDTAADFGFSLIFASPAPLVTARYIVPIQHHDGHNQISRLSWQIIEPLEEA</sequence>
<feature type="compositionally biased region" description="Basic and acidic residues" evidence="2">
    <location>
        <begin position="577"/>
        <end position="591"/>
    </location>
</feature>
<dbReference type="EMBL" id="RRUE01000002">
    <property type="protein sequence ID" value="RRN44106.1"/>
    <property type="molecule type" value="Genomic_DNA"/>
</dbReference>
<evidence type="ECO:0000313" key="4">
    <source>
        <dbReference type="Proteomes" id="UP000270261"/>
    </source>
</evidence>
<comment type="caution">
    <text evidence="3">The sequence shown here is derived from an EMBL/GenBank/DDBJ whole genome shotgun (WGS) entry which is preliminary data.</text>
</comment>